<protein>
    <submittedName>
        <fullName evidence="3">Transcriptional regulator</fullName>
    </submittedName>
</protein>
<feature type="compositionally biased region" description="Basic and acidic residues" evidence="1">
    <location>
        <begin position="91"/>
        <end position="101"/>
    </location>
</feature>
<dbReference type="Pfam" id="PF09339">
    <property type="entry name" value="HTH_IclR"/>
    <property type="match status" value="1"/>
</dbReference>
<dbReference type="InterPro" id="IPR036388">
    <property type="entry name" value="WH-like_DNA-bd_sf"/>
</dbReference>
<dbReference type="RefSeq" id="WP_045385356.1">
    <property type="nucleotide sequence ID" value="NZ_BBKA01000174.1"/>
</dbReference>
<gene>
    <name evidence="3" type="ORF">AWC14_12540</name>
</gene>
<proteinExistence type="predicted"/>
<dbReference type="AlphaFoldDB" id="A0A1X1XJZ0"/>
<dbReference type="EMBL" id="LQPE01000158">
    <property type="protein sequence ID" value="ORV99048.1"/>
    <property type="molecule type" value="Genomic_DNA"/>
</dbReference>
<dbReference type="Proteomes" id="UP000193487">
    <property type="component" value="Unassembled WGS sequence"/>
</dbReference>
<dbReference type="OrthoDB" id="3399802at2"/>
<accession>A0A1X1XJZ0</accession>
<comment type="caution">
    <text evidence="3">The sequence shown here is derived from an EMBL/GenBank/DDBJ whole genome shotgun (WGS) entry which is preliminary data.</text>
</comment>
<dbReference type="SUPFAM" id="SSF46785">
    <property type="entry name" value="Winged helix' DNA-binding domain"/>
    <property type="match status" value="1"/>
</dbReference>
<reference evidence="3 4" key="1">
    <citation type="submission" date="2016-01" db="EMBL/GenBank/DDBJ databases">
        <title>The new phylogeny of the genus Mycobacterium.</title>
        <authorList>
            <person name="Tarcisio F."/>
            <person name="Conor M."/>
            <person name="Antonella G."/>
            <person name="Elisabetta G."/>
            <person name="Giulia F.S."/>
            <person name="Sara T."/>
            <person name="Anna F."/>
            <person name="Clotilde B."/>
            <person name="Roberto B."/>
            <person name="Veronica D.S."/>
            <person name="Fabio R."/>
            <person name="Monica P."/>
            <person name="Olivier J."/>
            <person name="Enrico T."/>
            <person name="Nicola S."/>
        </authorList>
    </citation>
    <scope>NUCLEOTIDE SEQUENCE [LARGE SCALE GENOMIC DNA]</scope>
    <source>
        <strain evidence="3 4">DSM 45166</strain>
    </source>
</reference>
<dbReference type="InterPro" id="IPR005471">
    <property type="entry name" value="Tscrpt_reg_IclR_N"/>
</dbReference>
<dbReference type="GO" id="GO:0006355">
    <property type="term" value="P:regulation of DNA-templated transcription"/>
    <property type="evidence" value="ECO:0007669"/>
    <property type="project" value="InterPro"/>
</dbReference>
<name>A0A1X1XJZ0_9MYCO</name>
<feature type="domain" description="HTH iclR-type" evidence="2">
    <location>
        <begin position="8"/>
        <end position="52"/>
    </location>
</feature>
<dbReference type="Gene3D" id="1.10.10.10">
    <property type="entry name" value="Winged helix-like DNA-binding domain superfamily/Winged helix DNA-binding domain"/>
    <property type="match status" value="1"/>
</dbReference>
<evidence type="ECO:0000313" key="4">
    <source>
        <dbReference type="Proteomes" id="UP000193487"/>
    </source>
</evidence>
<evidence type="ECO:0000313" key="3">
    <source>
        <dbReference type="EMBL" id="ORV99048.1"/>
    </source>
</evidence>
<organism evidence="3 4">
    <name type="scientific">Mycobacterium kyorinense</name>
    <dbReference type="NCBI Taxonomy" id="487514"/>
    <lineage>
        <taxon>Bacteria</taxon>
        <taxon>Bacillati</taxon>
        <taxon>Actinomycetota</taxon>
        <taxon>Actinomycetes</taxon>
        <taxon>Mycobacteriales</taxon>
        <taxon>Mycobacteriaceae</taxon>
        <taxon>Mycobacterium</taxon>
    </lineage>
</organism>
<evidence type="ECO:0000259" key="2">
    <source>
        <dbReference type="Pfam" id="PF09339"/>
    </source>
</evidence>
<dbReference type="InterPro" id="IPR036390">
    <property type="entry name" value="WH_DNA-bd_sf"/>
</dbReference>
<keyword evidence="4" id="KW-1185">Reference proteome</keyword>
<evidence type="ECO:0000256" key="1">
    <source>
        <dbReference type="SAM" id="MobiDB-lite"/>
    </source>
</evidence>
<sequence>MDGRQRDRVLRLVREHDEAVDAQELAGQLGLHVSTVRFHLDTLCEQGLVERTRIAPAGVGRPRTGYVAARGRLDYQSLAEILALELGDTTDKRQRRAEHAGRRWAQRITADSPAAEPADEPLDRRAALTVQVFDQMGFAPQPAPLDDPATRTIRLHACPVRGFAAAHPEVGCALHRGLLEGLVAGHAELEPFVEPELCIARVIAHD</sequence>
<feature type="region of interest" description="Disordered" evidence="1">
    <location>
        <begin position="91"/>
        <end position="120"/>
    </location>
</feature>
<dbReference type="GO" id="GO:0003677">
    <property type="term" value="F:DNA binding"/>
    <property type="evidence" value="ECO:0007669"/>
    <property type="project" value="InterPro"/>
</dbReference>